<keyword evidence="4" id="KW-0408">Iron</keyword>
<dbReference type="AlphaFoldDB" id="A0A0C2WRE6"/>
<evidence type="ECO:0000256" key="1">
    <source>
        <dbReference type="ARBA" id="ARBA00022603"/>
    </source>
</evidence>
<evidence type="ECO:0000313" key="11">
    <source>
        <dbReference type="Proteomes" id="UP000054097"/>
    </source>
</evidence>
<dbReference type="Gene3D" id="3.40.50.150">
    <property type="entry name" value="Vaccinia Virus protein VP39"/>
    <property type="match status" value="2"/>
</dbReference>
<dbReference type="InterPro" id="IPR005532">
    <property type="entry name" value="SUMF_dom"/>
</dbReference>
<evidence type="ECO:0000259" key="9">
    <source>
        <dbReference type="Pfam" id="PF12867"/>
    </source>
</evidence>
<gene>
    <name evidence="10" type="ORF">M408DRAFT_132121</name>
</gene>
<feature type="domain" description="Sulfatase-modifying factor enzyme-like" evidence="7">
    <location>
        <begin position="710"/>
        <end position="943"/>
    </location>
</feature>
<accession>A0A0C2WRE6</accession>
<dbReference type="EMBL" id="KN824291">
    <property type="protein sequence ID" value="KIM28738.1"/>
    <property type="molecule type" value="Genomic_DNA"/>
</dbReference>
<dbReference type="InterPro" id="IPR019257">
    <property type="entry name" value="MeTrfase_dom"/>
</dbReference>
<dbReference type="STRING" id="933852.A0A0C2WRE6"/>
<dbReference type="OrthoDB" id="659at2759"/>
<dbReference type="InterPro" id="IPR029063">
    <property type="entry name" value="SAM-dependent_MTases_sf"/>
</dbReference>
<feature type="region of interest" description="Disordered" evidence="6">
    <location>
        <begin position="207"/>
        <end position="258"/>
    </location>
</feature>
<dbReference type="HOGENOM" id="CLU_006921_0_1_1"/>
<dbReference type="Proteomes" id="UP000054097">
    <property type="component" value="Unassembled WGS sequence"/>
</dbReference>
<dbReference type="Pfam" id="PF12867">
    <property type="entry name" value="DinB_2"/>
    <property type="match status" value="1"/>
</dbReference>
<organism evidence="10 11">
    <name type="scientific">Serendipita vermifera MAFF 305830</name>
    <dbReference type="NCBI Taxonomy" id="933852"/>
    <lineage>
        <taxon>Eukaryota</taxon>
        <taxon>Fungi</taxon>
        <taxon>Dikarya</taxon>
        <taxon>Basidiomycota</taxon>
        <taxon>Agaricomycotina</taxon>
        <taxon>Agaricomycetes</taxon>
        <taxon>Sebacinales</taxon>
        <taxon>Serendipitaceae</taxon>
        <taxon>Serendipita</taxon>
    </lineage>
</organism>
<dbReference type="InterPro" id="IPR051128">
    <property type="entry name" value="EgtD_Methyltrsf_superfamily"/>
</dbReference>
<sequence length="946" mass="106082">MASYPHIITLPNTLNSTPLADICDGLNKPKGEKTLPTILLYDERGLRLYDDITTKAPEYYLFAAEEQLLRDNGIEIVRLMHGGSPVRNGEFVLELGAGALRKTSLLLKALAQASPVSTEPAVTYLALDLEKRELDRTLSFIASSDLGPELTNRVRIGGLCGTYDDGIAFVRQGGLNDVHSSPALTASSLDTASESKIAENLTEETANLETNLKKDPGDEAPFSLGLSTDSADLNGPLPSDEQPSPLTPSESPSTYSEYDETPPLHFLFLGSSIGNFTREGAAEFLKSLPLRPWSNPDIAAGGGAIGDTLLLGLDHDNDPKLIETAYNDPAGHTTRFIMNGLAGVRKLLVQGGMPEAAAAFEDKNWSYQEHYNTVDKRHEGRYLSETEQHFMLGTDKVEFAKGETIHIEHSYKYSESAAQDLFNAANLKPIHRWISSNGLYSLWLLHRPAFTFPIVTSRISKMASESVKPGIMPQFPIEKSANFPTIPTLDEWANMWKLWDTVTLGMIPEPMLMQAPIDLRHKCLFYLGHIPTFLDIHLSRLLKEPHTEPDEFKYIFERGIDPHVDDPTKCHPHSKVPEKDDEWPVLEAILAFRDRVRTRLRSVYERLLSGDLSKAGISARKAQRVLWMTYEHEAFHVETLLYMLIQKAGEDGGTRPPPGVPPPDWEALQIQWNRRKELESTQETKVTLGPCVVSVGHDDLEADDYQSETLYGEEHEFGWDNEHPKRDLEVKKFTIERKPISNGEYHQFWSTKEGTKPPASWIVKDSVVQVSLDEDEGIDPDYLQVRTLYGPVPLSVARDWPLIASYEELNAYALSKGGRIPTQAELRLFMDDQASRGLVNAYNNAGWGYQRWWFEPPSLGNPVRNEAPHNGGVWELTSTIMDKHEGFEPSILYPGYSSDFFDGVHHIVLGGSFATIPRLAQRRSLVNYYQYNYPYAWTGARIAYDA</sequence>
<reference evidence="11" key="2">
    <citation type="submission" date="2015-01" db="EMBL/GenBank/DDBJ databases">
        <title>Evolutionary Origins and Diversification of the Mycorrhizal Mutualists.</title>
        <authorList>
            <consortium name="DOE Joint Genome Institute"/>
            <consortium name="Mycorrhizal Genomics Consortium"/>
            <person name="Kohler A."/>
            <person name="Kuo A."/>
            <person name="Nagy L.G."/>
            <person name="Floudas D."/>
            <person name="Copeland A."/>
            <person name="Barry K.W."/>
            <person name="Cichocki N."/>
            <person name="Veneault-Fourrey C."/>
            <person name="LaButti K."/>
            <person name="Lindquist E.A."/>
            <person name="Lipzen A."/>
            <person name="Lundell T."/>
            <person name="Morin E."/>
            <person name="Murat C."/>
            <person name="Riley R."/>
            <person name="Ohm R."/>
            <person name="Sun H."/>
            <person name="Tunlid A."/>
            <person name="Henrissat B."/>
            <person name="Grigoriev I.V."/>
            <person name="Hibbett D.S."/>
            <person name="Martin F."/>
        </authorList>
    </citation>
    <scope>NUCLEOTIDE SEQUENCE [LARGE SCALE GENOMIC DNA]</scope>
    <source>
        <strain evidence="11">MAFF 305830</strain>
    </source>
</reference>
<evidence type="ECO:0008006" key="12">
    <source>
        <dbReference type="Google" id="ProtNLM"/>
    </source>
</evidence>
<proteinExistence type="predicted"/>
<dbReference type="PANTHER" id="PTHR43397">
    <property type="entry name" value="ERGOTHIONEINE BIOSYNTHESIS PROTEIN 1"/>
    <property type="match status" value="1"/>
</dbReference>
<evidence type="ECO:0000256" key="2">
    <source>
        <dbReference type="ARBA" id="ARBA00022679"/>
    </source>
</evidence>
<dbReference type="InterPro" id="IPR016187">
    <property type="entry name" value="CTDL_fold"/>
</dbReference>
<keyword evidence="11" id="KW-1185">Reference proteome</keyword>
<feature type="domain" description="DinB-like" evidence="9">
    <location>
        <begin position="492"/>
        <end position="639"/>
    </location>
</feature>
<feature type="domain" description="Histidine-specific methyltransferase SAM-dependent" evidence="8">
    <location>
        <begin position="261"/>
        <end position="446"/>
    </location>
</feature>
<evidence type="ECO:0000256" key="4">
    <source>
        <dbReference type="ARBA" id="ARBA00023004"/>
    </source>
</evidence>
<dbReference type="InterPro" id="IPR042095">
    <property type="entry name" value="SUMF_sf"/>
</dbReference>
<dbReference type="GO" id="GO:0008168">
    <property type="term" value="F:methyltransferase activity"/>
    <property type="evidence" value="ECO:0007669"/>
    <property type="project" value="UniProtKB-KW"/>
</dbReference>
<keyword evidence="3" id="KW-0560">Oxidoreductase</keyword>
<comment type="pathway">
    <text evidence="5">Amino-acid biosynthesis; ergothioneine biosynthesis.</text>
</comment>
<feature type="compositionally biased region" description="Low complexity" evidence="6">
    <location>
        <begin position="243"/>
        <end position="256"/>
    </location>
</feature>
<dbReference type="GO" id="GO:0032259">
    <property type="term" value="P:methylation"/>
    <property type="evidence" value="ECO:0007669"/>
    <property type="project" value="UniProtKB-KW"/>
</dbReference>
<evidence type="ECO:0000256" key="5">
    <source>
        <dbReference type="ARBA" id="ARBA00037882"/>
    </source>
</evidence>
<dbReference type="InterPro" id="IPR024775">
    <property type="entry name" value="DinB-like"/>
</dbReference>
<protein>
    <recommendedName>
        <fullName evidence="12">Sulfatase-modifying factor enzyme domain-containing protein</fullName>
    </recommendedName>
</protein>
<reference evidence="10 11" key="1">
    <citation type="submission" date="2014-04" db="EMBL/GenBank/DDBJ databases">
        <authorList>
            <consortium name="DOE Joint Genome Institute"/>
            <person name="Kuo A."/>
            <person name="Zuccaro A."/>
            <person name="Kohler A."/>
            <person name="Nagy L.G."/>
            <person name="Floudas D."/>
            <person name="Copeland A."/>
            <person name="Barry K.W."/>
            <person name="Cichocki N."/>
            <person name="Veneault-Fourrey C."/>
            <person name="LaButti K."/>
            <person name="Lindquist E.A."/>
            <person name="Lipzen A."/>
            <person name="Lundell T."/>
            <person name="Morin E."/>
            <person name="Murat C."/>
            <person name="Sun H."/>
            <person name="Tunlid A."/>
            <person name="Henrissat B."/>
            <person name="Grigoriev I.V."/>
            <person name="Hibbett D.S."/>
            <person name="Martin F."/>
            <person name="Nordberg H.P."/>
            <person name="Cantor M.N."/>
            <person name="Hua S.X."/>
        </authorList>
    </citation>
    <scope>NUCLEOTIDE SEQUENCE [LARGE SCALE GENOMIC DNA]</scope>
    <source>
        <strain evidence="10 11">MAFF 305830</strain>
    </source>
</reference>
<dbReference type="Pfam" id="PF03781">
    <property type="entry name" value="FGE-sulfatase"/>
    <property type="match status" value="1"/>
</dbReference>
<keyword evidence="2" id="KW-0808">Transferase</keyword>
<dbReference type="SUPFAM" id="SSF56436">
    <property type="entry name" value="C-type lectin-like"/>
    <property type="match status" value="1"/>
</dbReference>
<evidence type="ECO:0000313" key="10">
    <source>
        <dbReference type="EMBL" id="KIM28738.1"/>
    </source>
</evidence>
<keyword evidence="1" id="KW-0489">Methyltransferase</keyword>
<name>A0A0C2WRE6_SERVB</name>
<evidence type="ECO:0000256" key="6">
    <source>
        <dbReference type="SAM" id="MobiDB-lite"/>
    </source>
</evidence>
<dbReference type="Gene3D" id="3.90.1580.10">
    <property type="entry name" value="paralog of FGE (formylglycine-generating enzyme)"/>
    <property type="match status" value="1"/>
</dbReference>
<evidence type="ECO:0000259" key="7">
    <source>
        <dbReference type="Pfam" id="PF03781"/>
    </source>
</evidence>
<evidence type="ECO:0000259" key="8">
    <source>
        <dbReference type="Pfam" id="PF10017"/>
    </source>
</evidence>
<evidence type="ECO:0000256" key="3">
    <source>
        <dbReference type="ARBA" id="ARBA00023002"/>
    </source>
</evidence>
<dbReference type="Pfam" id="PF10017">
    <property type="entry name" value="Methyltransf_33"/>
    <property type="match status" value="2"/>
</dbReference>
<feature type="domain" description="Histidine-specific methyltransferase SAM-dependent" evidence="8">
    <location>
        <begin position="20"/>
        <end position="171"/>
    </location>
</feature>
<dbReference type="PANTHER" id="PTHR43397:SF1">
    <property type="entry name" value="ERGOTHIONEINE BIOSYNTHESIS PROTEIN 1"/>
    <property type="match status" value="1"/>
</dbReference>